<proteinExistence type="predicted"/>
<keyword evidence="3" id="KW-1185">Reference proteome</keyword>
<feature type="compositionally biased region" description="Polar residues" evidence="1">
    <location>
        <begin position="178"/>
        <end position="188"/>
    </location>
</feature>
<evidence type="ECO:0000313" key="3">
    <source>
        <dbReference type="Proteomes" id="UP000507470"/>
    </source>
</evidence>
<dbReference type="Proteomes" id="UP000507470">
    <property type="component" value="Unassembled WGS sequence"/>
</dbReference>
<name>A0A6J8CAG6_MYTCO</name>
<evidence type="ECO:0000313" key="2">
    <source>
        <dbReference type="EMBL" id="CAC5393408.1"/>
    </source>
</evidence>
<dbReference type="EMBL" id="CACVKT020005182">
    <property type="protein sequence ID" value="CAC5393408.1"/>
    <property type="molecule type" value="Genomic_DNA"/>
</dbReference>
<feature type="compositionally biased region" description="Polar residues" evidence="1">
    <location>
        <begin position="149"/>
        <end position="171"/>
    </location>
</feature>
<dbReference type="AlphaFoldDB" id="A0A6J8CAG6"/>
<feature type="region of interest" description="Disordered" evidence="1">
    <location>
        <begin position="149"/>
        <end position="200"/>
    </location>
</feature>
<dbReference type="OrthoDB" id="10438976at2759"/>
<feature type="compositionally biased region" description="Basic and acidic residues" evidence="1">
    <location>
        <begin position="189"/>
        <end position="200"/>
    </location>
</feature>
<reference evidence="2 3" key="1">
    <citation type="submission" date="2020-06" db="EMBL/GenBank/DDBJ databases">
        <authorList>
            <person name="Li R."/>
            <person name="Bekaert M."/>
        </authorList>
    </citation>
    <scope>NUCLEOTIDE SEQUENCE [LARGE SCALE GENOMIC DNA]</scope>
    <source>
        <strain evidence="3">wild</strain>
    </source>
</reference>
<organism evidence="2 3">
    <name type="scientific">Mytilus coruscus</name>
    <name type="common">Sea mussel</name>
    <dbReference type="NCBI Taxonomy" id="42192"/>
    <lineage>
        <taxon>Eukaryota</taxon>
        <taxon>Metazoa</taxon>
        <taxon>Spiralia</taxon>
        <taxon>Lophotrochozoa</taxon>
        <taxon>Mollusca</taxon>
        <taxon>Bivalvia</taxon>
        <taxon>Autobranchia</taxon>
        <taxon>Pteriomorphia</taxon>
        <taxon>Mytilida</taxon>
        <taxon>Mytiloidea</taxon>
        <taxon>Mytilidae</taxon>
        <taxon>Mytilinae</taxon>
        <taxon>Mytilus</taxon>
    </lineage>
</organism>
<evidence type="ECO:0000256" key="1">
    <source>
        <dbReference type="SAM" id="MobiDB-lite"/>
    </source>
</evidence>
<gene>
    <name evidence="2" type="ORF">MCOR_28277</name>
</gene>
<sequence length="200" mass="22832">MDTASGKIIYVKSSYSVAQQPFLSKSFIQKMMEYFTQPTFVYTHPDVSVIQEGEILRILINKGREGQPNVKITIPSNGKLQHFTRTQDITELKVLFGDILSRTEKHENTLNRIFNNNSDLELGNQACLTEKARTKNHENAKNRTFNKKSNLQSANESCSSRIDDSNFQTSKIPPCLDNTFSDTENGYSNKEHYDENKIQA</sequence>
<accession>A0A6J8CAG6</accession>
<protein>
    <submittedName>
        <fullName evidence="2">Uncharacterized protein</fullName>
    </submittedName>
</protein>